<dbReference type="RefSeq" id="WP_126695408.1">
    <property type="nucleotide sequence ID" value="NZ_RXOF01000016.1"/>
</dbReference>
<dbReference type="EMBL" id="RXOF01000016">
    <property type="protein sequence ID" value="RTQ46244.1"/>
    <property type="molecule type" value="Genomic_DNA"/>
</dbReference>
<reference evidence="1 2" key="1">
    <citation type="submission" date="2018-12" db="EMBL/GenBank/DDBJ databases">
        <title>Hymenobacter gummosus sp. nov., isolated from a spring.</title>
        <authorList>
            <person name="Nie L."/>
        </authorList>
    </citation>
    <scope>NUCLEOTIDE SEQUENCE [LARGE SCALE GENOMIC DNA]</scope>
    <source>
        <strain evidence="1 2">KCTC 52166</strain>
    </source>
</reference>
<gene>
    <name evidence="1" type="ORF">EJV47_22200</name>
</gene>
<protein>
    <submittedName>
        <fullName evidence="1">Uncharacterized protein</fullName>
    </submittedName>
</protein>
<sequence>MKKVSFLLPTLAAITLLGSSCERNEPQPQQPALQADTVAKDVTVVDGRLVFADRQAVSRVLAKLYNHPVAEMQAWERQQKGFTSLRAATKDLTALQQENSLINQAYFSLFNDQGIVQMGNEIIMLHQNAMIVLPAGEAALLTRVKDAVAAHTQVDDARVSVHPIKEVVRSRRETSPTPEQLRQIAQQHSGSGQTAELASYGDAKYQMQFTANGVSFKHVHEVIGRPNYMICEILVRVKFEYKKKSGWAQAGESIEKRISNLNITGNALSPLGMNQISLVNASAYSFDNQPLEYYFPVPANEVWAQVSASMYSTAFGYTYNNFAAYWGDVYINTY</sequence>
<dbReference type="Proteomes" id="UP000282184">
    <property type="component" value="Unassembled WGS sequence"/>
</dbReference>
<keyword evidence="2" id="KW-1185">Reference proteome</keyword>
<dbReference type="PROSITE" id="PS51257">
    <property type="entry name" value="PROKAR_LIPOPROTEIN"/>
    <property type="match status" value="1"/>
</dbReference>
<organism evidence="1 2">
    <name type="scientific">Hymenobacter gummosus</name>
    <dbReference type="NCBI Taxonomy" id="1776032"/>
    <lineage>
        <taxon>Bacteria</taxon>
        <taxon>Pseudomonadati</taxon>
        <taxon>Bacteroidota</taxon>
        <taxon>Cytophagia</taxon>
        <taxon>Cytophagales</taxon>
        <taxon>Hymenobacteraceae</taxon>
        <taxon>Hymenobacter</taxon>
    </lineage>
</organism>
<evidence type="ECO:0000313" key="2">
    <source>
        <dbReference type="Proteomes" id="UP000282184"/>
    </source>
</evidence>
<proteinExistence type="predicted"/>
<comment type="caution">
    <text evidence="1">The sequence shown here is derived from an EMBL/GenBank/DDBJ whole genome shotgun (WGS) entry which is preliminary data.</text>
</comment>
<name>A0A3S0JDY6_9BACT</name>
<dbReference type="AlphaFoldDB" id="A0A3S0JDY6"/>
<accession>A0A3S0JDY6</accession>
<evidence type="ECO:0000313" key="1">
    <source>
        <dbReference type="EMBL" id="RTQ46244.1"/>
    </source>
</evidence>